<keyword evidence="2" id="KW-1185">Reference proteome</keyword>
<protein>
    <submittedName>
        <fullName evidence="1">27eec0de-f30a-43e4-8d7e-1573a495d450</fullName>
    </submittedName>
</protein>
<dbReference type="EMBL" id="CAJHIA010000025">
    <property type="protein sequence ID" value="CAD6447356.1"/>
    <property type="molecule type" value="Genomic_DNA"/>
</dbReference>
<gene>
    <name evidence="1" type="ORF">SCLTRI_LOCUS7147</name>
</gene>
<sequence>MLIRAIHILMMSSDTKGQCCSIQILQQVLHKRFYIATPRVVSLGSYGAFDSGFCGTALNLYPIYFFRPTLGSNAIVACLPITKSSSQATVFHLASIESLWPLRPATEHPHNAFYYAGEEEGQPHRHRNNLLRWCIVTCKTPYKEGKTPNFHRLSIESFADNLKTLQWLMRFFIYHSLNTAHTCIGYIFRIDEIEFTGTVSELRFGTFLVLEHLRAKARPVHLSRRESGTYLWGQFAASTVASAVALAMM</sequence>
<evidence type="ECO:0000313" key="1">
    <source>
        <dbReference type="EMBL" id="CAD6447356.1"/>
    </source>
</evidence>
<dbReference type="AlphaFoldDB" id="A0A8H2ZSW8"/>
<accession>A0A8H2ZSW8</accession>
<proteinExistence type="predicted"/>
<dbReference type="Proteomes" id="UP000624404">
    <property type="component" value="Unassembled WGS sequence"/>
</dbReference>
<reference evidence="1" key="1">
    <citation type="submission" date="2020-10" db="EMBL/GenBank/DDBJ databases">
        <authorList>
            <person name="Kusch S."/>
        </authorList>
    </citation>
    <scope>NUCLEOTIDE SEQUENCE</scope>
    <source>
        <strain evidence="1">SwB9</strain>
    </source>
</reference>
<organism evidence="1 2">
    <name type="scientific">Sclerotinia trifoliorum</name>
    <dbReference type="NCBI Taxonomy" id="28548"/>
    <lineage>
        <taxon>Eukaryota</taxon>
        <taxon>Fungi</taxon>
        <taxon>Dikarya</taxon>
        <taxon>Ascomycota</taxon>
        <taxon>Pezizomycotina</taxon>
        <taxon>Leotiomycetes</taxon>
        <taxon>Helotiales</taxon>
        <taxon>Sclerotiniaceae</taxon>
        <taxon>Sclerotinia</taxon>
    </lineage>
</organism>
<evidence type="ECO:0000313" key="2">
    <source>
        <dbReference type="Proteomes" id="UP000624404"/>
    </source>
</evidence>
<name>A0A8H2ZSW8_9HELO</name>
<comment type="caution">
    <text evidence="1">The sequence shown here is derived from an EMBL/GenBank/DDBJ whole genome shotgun (WGS) entry which is preliminary data.</text>
</comment>